<evidence type="ECO:0000256" key="12">
    <source>
        <dbReference type="PROSITE-ProRule" id="PRU00309"/>
    </source>
</evidence>
<sequence>MVNYCLVPGCSIRTREGQVVSFHHLPARDVERCKQWLRAINHRFSISSRKTSNLMSWNEENRLKDTAIPSIFTFPDVPSGSKRTKRVMN</sequence>
<dbReference type="PANTHER" id="PTHR46600">
    <property type="entry name" value="THAP DOMAIN-CONTAINING"/>
    <property type="match status" value="1"/>
</dbReference>
<dbReference type="AlphaFoldDB" id="A0A3Q3F5R6"/>
<dbReference type="SUPFAM" id="SSF57716">
    <property type="entry name" value="Glucocorticoid receptor-like (DNA-binding domain)"/>
    <property type="match status" value="1"/>
</dbReference>
<dbReference type="PROSITE" id="PS50950">
    <property type="entry name" value="ZF_THAP"/>
    <property type="match status" value="1"/>
</dbReference>
<dbReference type="SMART" id="SM00980">
    <property type="entry name" value="THAP"/>
    <property type="match status" value="1"/>
</dbReference>
<evidence type="ECO:0000256" key="13">
    <source>
        <dbReference type="RuleBase" id="RU369073"/>
    </source>
</evidence>
<evidence type="ECO:0000313" key="15">
    <source>
        <dbReference type="Ensembl" id="ENSLBEP00000014979.1"/>
    </source>
</evidence>
<keyword evidence="7 13" id="KW-0175">Coiled coil</keyword>
<dbReference type="Proteomes" id="UP000261660">
    <property type="component" value="Unplaced"/>
</dbReference>
<evidence type="ECO:0000256" key="6">
    <source>
        <dbReference type="ARBA" id="ARBA00023015"/>
    </source>
</evidence>
<keyword evidence="16" id="KW-1185">Reference proteome</keyword>
<keyword evidence="6 13" id="KW-0805">Transcription regulation</keyword>
<evidence type="ECO:0000256" key="7">
    <source>
        <dbReference type="ARBA" id="ARBA00023054"/>
    </source>
</evidence>
<evidence type="ECO:0000256" key="9">
    <source>
        <dbReference type="ARBA" id="ARBA00023163"/>
    </source>
</evidence>
<evidence type="ECO:0000256" key="1">
    <source>
        <dbReference type="ARBA" id="ARBA00004642"/>
    </source>
</evidence>
<keyword evidence="10 13" id="KW-0539">Nucleus</keyword>
<accession>A0A3Q3F5R6</accession>
<comment type="subcellular location">
    <subcellularLocation>
        <location evidence="1 13">Nucleus</location>
        <location evidence="1 13">Nucleoplasm</location>
    </subcellularLocation>
</comment>
<dbReference type="Pfam" id="PF05485">
    <property type="entry name" value="THAP"/>
    <property type="match status" value="1"/>
</dbReference>
<organism evidence="15 16">
    <name type="scientific">Labrus bergylta</name>
    <name type="common">ballan wrasse</name>
    <dbReference type="NCBI Taxonomy" id="56723"/>
    <lineage>
        <taxon>Eukaryota</taxon>
        <taxon>Metazoa</taxon>
        <taxon>Chordata</taxon>
        <taxon>Craniata</taxon>
        <taxon>Vertebrata</taxon>
        <taxon>Euteleostomi</taxon>
        <taxon>Actinopterygii</taxon>
        <taxon>Neopterygii</taxon>
        <taxon>Teleostei</taxon>
        <taxon>Neoteleostei</taxon>
        <taxon>Acanthomorphata</taxon>
        <taxon>Eupercaria</taxon>
        <taxon>Labriformes</taxon>
        <taxon>Labridae</taxon>
        <taxon>Labrus</taxon>
    </lineage>
</organism>
<protein>
    <recommendedName>
        <fullName evidence="13">THAP domain-containing protein 1</fullName>
    </recommendedName>
</protein>
<keyword evidence="8 12" id="KW-0238">DNA-binding</keyword>
<evidence type="ECO:0000256" key="5">
    <source>
        <dbReference type="ARBA" id="ARBA00022833"/>
    </source>
</evidence>
<evidence type="ECO:0000256" key="8">
    <source>
        <dbReference type="ARBA" id="ARBA00023125"/>
    </source>
</evidence>
<evidence type="ECO:0000313" key="16">
    <source>
        <dbReference type="Proteomes" id="UP000261660"/>
    </source>
</evidence>
<dbReference type="InterPro" id="IPR026516">
    <property type="entry name" value="THAP1/10"/>
</dbReference>
<dbReference type="GO" id="GO:0008270">
    <property type="term" value="F:zinc ion binding"/>
    <property type="evidence" value="ECO:0007669"/>
    <property type="project" value="UniProtKB-KW"/>
</dbReference>
<evidence type="ECO:0000256" key="3">
    <source>
        <dbReference type="ARBA" id="ARBA00022723"/>
    </source>
</evidence>
<proteinExistence type="inferred from homology"/>
<evidence type="ECO:0000256" key="4">
    <source>
        <dbReference type="ARBA" id="ARBA00022771"/>
    </source>
</evidence>
<dbReference type="GO" id="GO:0005654">
    <property type="term" value="C:nucleoplasm"/>
    <property type="evidence" value="ECO:0007669"/>
    <property type="project" value="UniProtKB-SubCell"/>
</dbReference>
<evidence type="ECO:0000256" key="2">
    <source>
        <dbReference type="ARBA" id="ARBA00006177"/>
    </source>
</evidence>
<feature type="domain" description="THAP-type" evidence="14">
    <location>
        <begin position="1"/>
        <end position="72"/>
    </location>
</feature>
<dbReference type="PANTHER" id="PTHR46600:SF1">
    <property type="entry name" value="THAP DOMAIN-CONTAINING PROTEIN 1"/>
    <property type="match status" value="1"/>
</dbReference>
<keyword evidence="11 13" id="KW-0131">Cell cycle</keyword>
<comment type="function">
    <text evidence="13">DNA-binding transcription regulator that regulates endothelial cell proliferation and G1/S cell-cycle progression. Specifically binds the 5'-[AT]NTNN[GT]GGCA[AGT]-3' core DNA sequence and acts by modulating expression of pRB-E2F cell-cycle target genes.</text>
</comment>
<evidence type="ECO:0000256" key="11">
    <source>
        <dbReference type="ARBA" id="ARBA00023306"/>
    </source>
</evidence>
<dbReference type="Ensembl" id="ENSLBET00000015888.1">
    <property type="protein sequence ID" value="ENSLBEP00000014979.1"/>
    <property type="gene ID" value="ENSLBEG00000011679.1"/>
</dbReference>
<comment type="similarity">
    <text evidence="2 13">Belongs to the THAP1 family.</text>
</comment>
<reference evidence="15" key="1">
    <citation type="submission" date="2025-08" db="UniProtKB">
        <authorList>
            <consortium name="Ensembl"/>
        </authorList>
    </citation>
    <scope>IDENTIFICATION</scope>
</reference>
<dbReference type="GO" id="GO:0001935">
    <property type="term" value="P:endothelial cell proliferation"/>
    <property type="evidence" value="ECO:0007669"/>
    <property type="project" value="UniProtKB-UniRule"/>
</dbReference>
<dbReference type="InParanoid" id="A0A3Q3F5R6"/>
<keyword evidence="9 13" id="KW-0804">Transcription</keyword>
<dbReference type="GeneTree" id="ENSGT01030000235948"/>
<dbReference type="InterPro" id="IPR006612">
    <property type="entry name" value="THAP_Znf"/>
</dbReference>
<dbReference type="GO" id="GO:0003700">
    <property type="term" value="F:DNA-binding transcription factor activity"/>
    <property type="evidence" value="ECO:0007669"/>
    <property type="project" value="UniProtKB-UniRule"/>
</dbReference>
<reference evidence="15" key="2">
    <citation type="submission" date="2025-09" db="UniProtKB">
        <authorList>
            <consortium name="Ensembl"/>
        </authorList>
    </citation>
    <scope>IDENTIFICATION</scope>
</reference>
<keyword evidence="4 12" id="KW-0863">Zinc-finger</keyword>
<keyword evidence="3" id="KW-0479">Metal-binding</keyword>
<evidence type="ECO:0000256" key="10">
    <source>
        <dbReference type="ARBA" id="ARBA00023242"/>
    </source>
</evidence>
<name>A0A3Q3F5R6_9LABR</name>
<evidence type="ECO:0000259" key="14">
    <source>
        <dbReference type="PROSITE" id="PS50950"/>
    </source>
</evidence>
<dbReference type="GO" id="GO:0043565">
    <property type="term" value="F:sequence-specific DNA binding"/>
    <property type="evidence" value="ECO:0007669"/>
    <property type="project" value="UniProtKB-UniRule"/>
</dbReference>
<keyword evidence="5" id="KW-0862">Zinc</keyword>